<evidence type="ECO:0000256" key="1">
    <source>
        <dbReference type="SAM" id="Phobius"/>
    </source>
</evidence>
<dbReference type="EMBL" id="HBUF01085935">
    <property type="protein sequence ID" value="CAG6634363.1"/>
    <property type="molecule type" value="Transcribed_RNA"/>
</dbReference>
<keyword evidence="1" id="KW-1133">Transmembrane helix</keyword>
<dbReference type="AlphaFoldDB" id="A0A8D8VSS1"/>
<evidence type="ECO:0000313" key="2">
    <source>
        <dbReference type="EMBL" id="CAG6634363.1"/>
    </source>
</evidence>
<proteinExistence type="predicted"/>
<reference evidence="2" key="1">
    <citation type="submission" date="2021-05" db="EMBL/GenBank/DDBJ databases">
        <authorList>
            <person name="Alioto T."/>
            <person name="Alioto T."/>
            <person name="Gomez Garrido J."/>
        </authorList>
    </citation>
    <scope>NUCLEOTIDE SEQUENCE</scope>
</reference>
<accession>A0A8D8VSS1</accession>
<protein>
    <submittedName>
        <fullName evidence="2">Uncharacterized protein</fullName>
    </submittedName>
</protein>
<sequence length="116" mass="13661">MMLQIAWVALEVQNPTEVSIERLDVVVRSEGLFPNGQHITANIYQPEFFDVKKEAPEIIFEICIAYFIFFYYLKTLIHSLWGRRGRDFNFKKLCFLLIKGSSRWFGPTALFLSDLY</sequence>
<name>A0A8D8VSS1_9HEMI</name>
<keyword evidence="1" id="KW-0812">Transmembrane</keyword>
<organism evidence="2">
    <name type="scientific">Cacopsylla melanoneura</name>
    <dbReference type="NCBI Taxonomy" id="428564"/>
    <lineage>
        <taxon>Eukaryota</taxon>
        <taxon>Metazoa</taxon>
        <taxon>Ecdysozoa</taxon>
        <taxon>Arthropoda</taxon>
        <taxon>Hexapoda</taxon>
        <taxon>Insecta</taxon>
        <taxon>Pterygota</taxon>
        <taxon>Neoptera</taxon>
        <taxon>Paraneoptera</taxon>
        <taxon>Hemiptera</taxon>
        <taxon>Sternorrhyncha</taxon>
        <taxon>Psylloidea</taxon>
        <taxon>Psyllidae</taxon>
        <taxon>Psyllinae</taxon>
        <taxon>Cacopsylla</taxon>
    </lineage>
</organism>
<feature type="transmembrane region" description="Helical" evidence="1">
    <location>
        <begin position="58"/>
        <end position="77"/>
    </location>
</feature>
<keyword evidence="1" id="KW-0472">Membrane</keyword>